<dbReference type="InterPro" id="IPR030970">
    <property type="entry name" value="ABC_MlaD"/>
</dbReference>
<keyword evidence="5" id="KW-1185">Reference proteome</keyword>
<evidence type="ECO:0000256" key="1">
    <source>
        <dbReference type="SAM" id="MobiDB-lite"/>
    </source>
</evidence>
<feature type="region of interest" description="Disordered" evidence="1">
    <location>
        <begin position="152"/>
        <end position="179"/>
    </location>
</feature>
<evidence type="ECO:0000256" key="2">
    <source>
        <dbReference type="SAM" id="Phobius"/>
    </source>
</evidence>
<protein>
    <submittedName>
        <fullName evidence="4">Outer membrane lipid asymmetry maintenance protein MlaD</fullName>
    </submittedName>
</protein>
<proteinExistence type="predicted"/>
<feature type="compositionally biased region" description="Low complexity" evidence="1">
    <location>
        <begin position="159"/>
        <end position="179"/>
    </location>
</feature>
<organism evidence="4 5">
    <name type="scientific">Falsiroseomonas oleicola</name>
    <dbReference type="NCBI Taxonomy" id="2801474"/>
    <lineage>
        <taxon>Bacteria</taxon>
        <taxon>Pseudomonadati</taxon>
        <taxon>Pseudomonadota</taxon>
        <taxon>Alphaproteobacteria</taxon>
        <taxon>Acetobacterales</taxon>
        <taxon>Roseomonadaceae</taxon>
        <taxon>Falsiroseomonas</taxon>
    </lineage>
</organism>
<feature type="domain" description="Mce/MlaD" evidence="3">
    <location>
        <begin position="39"/>
        <end position="116"/>
    </location>
</feature>
<feature type="transmembrane region" description="Helical" evidence="2">
    <location>
        <begin position="7"/>
        <end position="27"/>
    </location>
</feature>
<keyword evidence="2" id="KW-0812">Transmembrane</keyword>
<sequence length="179" mass="18144">MKRRSLAEVLAGAVVLLVVCGFLFYALTNSGRTGFSGPGVTLTAKFDRIDGLAPGADVRIAGVKVGSVVDQRIDPTSFLAVLSMRIDSALQIPSDSSAEIASEGLLGGRFVSLVPGGSDRILADGGEITITQSAISLESLLGRFIFSMTEGQPTRSEGAPAAGGAAPNAAPSLAPSLAP</sequence>
<keyword evidence="2" id="KW-0472">Membrane</keyword>
<accession>A0ABS6H311</accession>
<evidence type="ECO:0000259" key="3">
    <source>
        <dbReference type="Pfam" id="PF02470"/>
    </source>
</evidence>
<dbReference type="PANTHER" id="PTHR33371:SF4">
    <property type="entry name" value="INTERMEMBRANE PHOSPHOLIPID TRANSPORT SYSTEM BINDING PROTEIN MLAD"/>
    <property type="match status" value="1"/>
</dbReference>
<dbReference type="NCBIfam" id="TIGR04430">
    <property type="entry name" value="OM_asym_MlaD"/>
    <property type="match status" value="1"/>
</dbReference>
<evidence type="ECO:0000313" key="5">
    <source>
        <dbReference type="Proteomes" id="UP000689967"/>
    </source>
</evidence>
<keyword evidence="2" id="KW-1133">Transmembrane helix</keyword>
<dbReference type="Proteomes" id="UP000689967">
    <property type="component" value="Unassembled WGS sequence"/>
</dbReference>
<dbReference type="InterPro" id="IPR052336">
    <property type="entry name" value="MlaD_Phospholipid_Transporter"/>
</dbReference>
<dbReference type="InterPro" id="IPR003399">
    <property type="entry name" value="Mce/MlaD"/>
</dbReference>
<reference evidence="4 5" key="1">
    <citation type="submission" date="2021-01" db="EMBL/GenBank/DDBJ databases">
        <title>Roseomonas sp. nov, a bacterium isolated from an oil production mixture in Yumen Oilfield.</title>
        <authorList>
            <person name="Wu D."/>
        </authorList>
    </citation>
    <scope>NUCLEOTIDE SEQUENCE [LARGE SCALE GENOMIC DNA]</scope>
    <source>
        <strain evidence="4 5">ROY-5-3</strain>
    </source>
</reference>
<evidence type="ECO:0000313" key="4">
    <source>
        <dbReference type="EMBL" id="MBU8543049.1"/>
    </source>
</evidence>
<dbReference type="EMBL" id="JAERQM010000001">
    <property type="protein sequence ID" value="MBU8543049.1"/>
    <property type="molecule type" value="Genomic_DNA"/>
</dbReference>
<dbReference type="RefSeq" id="WP_216873346.1">
    <property type="nucleotide sequence ID" value="NZ_JAERQM010000001.1"/>
</dbReference>
<name>A0ABS6H311_9PROT</name>
<dbReference type="PANTHER" id="PTHR33371">
    <property type="entry name" value="INTERMEMBRANE PHOSPHOLIPID TRANSPORT SYSTEM BINDING PROTEIN MLAD-RELATED"/>
    <property type="match status" value="1"/>
</dbReference>
<gene>
    <name evidence="4" type="primary">mlaD</name>
    <name evidence="4" type="ORF">JJQ90_04995</name>
</gene>
<dbReference type="Pfam" id="PF02470">
    <property type="entry name" value="MlaD"/>
    <property type="match status" value="1"/>
</dbReference>
<comment type="caution">
    <text evidence="4">The sequence shown here is derived from an EMBL/GenBank/DDBJ whole genome shotgun (WGS) entry which is preliminary data.</text>
</comment>